<dbReference type="InterPro" id="IPR010269">
    <property type="entry name" value="T6SS_TssC-like"/>
</dbReference>
<sequence>MLNAFNFVSGDVFQDECFDPDTKPKKHGLPRYANTNKLERFLGEKQSVSALLYWLEYIELDESARSKETILPLISRAIADIDRLINQQVNEIIHHKEFQKLEASWRGVLYLSEQTEAHDREQKVKLKLLPLSWRELSKDISRAIDFDQSEFFKLVYGSEFDIAGGEPFGLLVGDYQVTHRARPGVASNDMDILKDIARTSAAAFAPFVTSADPSLFGVDHFSELGQVSDITNHFQQVEYIKWRALRNMEDSKFLGIAVPQILMRSPYLDNGSRKEGFIFKEKLAKPETDYLWGNSAYAFASVLVRAFTESGWFGQIRGLKAGQYNHGIVTDLPVSQKETTKYQQDSKPSVNVLVGDRLESELSDNGFIPLSSVPYSEYCAYFSNASVQQPPVFDKAVANVNARLSSMLQYIMCVSRFAHYIKVIGREKVGSFQSAQSCERELQTWLHGYTTASDSASEEVRARYPLHEGRIQVREIRGQPGRYYSVIQLQPHFQLDQMVSSIKLVTELTPKYQSTI</sequence>
<dbReference type="InterPro" id="IPR044031">
    <property type="entry name" value="TssC1_N"/>
</dbReference>
<dbReference type="Pfam" id="PF18945">
    <property type="entry name" value="VipB_2"/>
    <property type="match status" value="1"/>
</dbReference>
<gene>
    <name evidence="3" type="primary">tssC_2</name>
    <name evidence="3" type="ORF">GCM10022277_12280</name>
</gene>
<dbReference type="RefSeq" id="WP_344796540.1">
    <property type="nucleotide sequence ID" value="NZ_BAABBN010000004.1"/>
</dbReference>
<feature type="domain" description="TssC1 C-terminal" evidence="2">
    <location>
        <begin position="398"/>
        <end position="508"/>
    </location>
</feature>
<dbReference type="Proteomes" id="UP001501565">
    <property type="component" value="Unassembled WGS sequence"/>
</dbReference>
<evidence type="ECO:0000313" key="3">
    <source>
        <dbReference type="EMBL" id="GAA3918563.1"/>
    </source>
</evidence>
<dbReference type="InterPro" id="IPR044032">
    <property type="entry name" value="TssC1_C"/>
</dbReference>
<feature type="domain" description="TssC1 N-terminal" evidence="1">
    <location>
        <begin position="76"/>
        <end position="388"/>
    </location>
</feature>
<protein>
    <submittedName>
        <fullName evidence="3">Type VI secretion system contractile sheath large subunit</fullName>
    </submittedName>
</protein>
<keyword evidence="4" id="KW-1185">Reference proteome</keyword>
<dbReference type="NCBIfam" id="TIGR03355">
    <property type="entry name" value="VI_chp_2"/>
    <property type="match status" value="1"/>
</dbReference>
<evidence type="ECO:0000259" key="2">
    <source>
        <dbReference type="Pfam" id="PF18945"/>
    </source>
</evidence>
<dbReference type="PANTHER" id="PTHR35565">
    <property type="entry name" value="CYTOPLASMIC PROTEIN-RELATED"/>
    <property type="match status" value="1"/>
</dbReference>
<accession>A0ABP7MED8</accession>
<name>A0ABP7MED8_9GAMM</name>
<evidence type="ECO:0000313" key="4">
    <source>
        <dbReference type="Proteomes" id="UP001501565"/>
    </source>
</evidence>
<proteinExistence type="predicted"/>
<dbReference type="EMBL" id="BAABBN010000004">
    <property type="protein sequence ID" value="GAA3918563.1"/>
    <property type="molecule type" value="Genomic_DNA"/>
</dbReference>
<dbReference type="PANTHER" id="PTHR35565:SF3">
    <property type="entry name" value="TYPE VI SECRETION SYSTEM SHEATH PROTEIN TSSC1"/>
    <property type="match status" value="1"/>
</dbReference>
<reference evidence="4" key="1">
    <citation type="journal article" date="2019" name="Int. J. Syst. Evol. Microbiol.">
        <title>The Global Catalogue of Microorganisms (GCM) 10K type strain sequencing project: providing services to taxonomists for standard genome sequencing and annotation.</title>
        <authorList>
            <consortium name="The Broad Institute Genomics Platform"/>
            <consortium name="The Broad Institute Genome Sequencing Center for Infectious Disease"/>
            <person name="Wu L."/>
            <person name="Ma J."/>
        </authorList>
    </citation>
    <scope>NUCLEOTIDE SEQUENCE [LARGE SCALE GENOMIC DNA]</scope>
    <source>
        <strain evidence="4">JCM 17551</strain>
    </source>
</reference>
<evidence type="ECO:0000259" key="1">
    <source>
        <dbReference type="Pfam" id="PF05943"/>
    </source>
</evidence>
<dbReference type="Pfam" id="PF05943">
    <property type="entry name" value="VipB"/>
    <property type="match status" value="1"/>
</dbReference>
<comment type="caution">
    <text evidence="3">The sequence shown here is derived from an EMBL/GenBank/DDBJ whole genome shotgun (WGS) entry which is preliminary data.</text>
</comment>
<organism evidence="3 4">
    <name type="scientific">Litoribacillus peritrichatus</name>
    <dbReference type="NCBI Taxonomy" id="718191"/>
    <lineage>
        <taxon>Bacteria</taxon>
        <taxon>Pseudomonadati</taxon>
        <taxon>Pseudomonadota</taxon>
        <taxon>Gammaproteobacteria</taxon>
        <taxon>Oceanospirillales</taxon>
        <taxon>Oceanospirillaceae</taxon>
        <taxon>Litoribacillus</taxon>
    </lineage>
</organism>